<protein>
    <recommendedName>
        <fullName evidence="2">Calcineurin-like phosphoesterase domain-containing protein</fullName>
    </recommendedName>
</protein>
<keyword evidence="4" id="KW-1185">Reference proteome</keyword>
<feature type="signal peptide" evidence="1">
    <location>
        <begin position="1"/>
        <end position="23"/>
    </location>
</feature>
<dbReference type="AlphaFoldDB" id="A0A8J2XUF1"/>
<gene>
    <name evidence="3" type="ORF">GCM10011511_56660</name>
</gene>
<evidence type="ECO:0000313" key="4">
    <source>
        <dbReference type="Proteomes" id="UP000607559"/>
    </source>
</evidence>
<feature type="chain" id="PRO_5035295488" description="Calcineurin-like phosphoesterase domain-containing protein" evidence="1">
    <location>
        <begin position="24"/>
        <end position="387"/>
    </location>
</feature>
<reference evidence="3" key="1">
    <citation type="journal article" date="2014" name="Int. J. Syst. Evol. Microbiol.">
        <title>Complete genome sequence of Corynebacterium casei LMG S-19264T (=DSM 44701T), isolated from a smear-ripened cheese.</title>
        <authorList>
            <consortium name="US DOE Joint Genome Institute (JGI-PGF)"/>
            <person name="Walter F."/>
            <person name="Albersmeier A."/>
            <person name="Kalinowski J."/>
            <person name="Ruckert C."/>
        </authorList>
    </citation>
    <scope>NUCLEOTIDE SEQUENCE</scope>
    <source>
        <strain evidence="3">CGMCC 1.15448</strain>
    </source>
</reference>
<dbReference type="EMBL" id="BMJC01000009">
    <property type="protein sequence ID" value="GGB25399.1"/>
    <property type="molecule type" value="Genomic_DNA"/>
</dbReference>
<dbReference type="Proteomes" id="UP000607559">
    <property type="component" value="Unassembled WGS sequence"/>
</dbReference>
<sequence>MNYSIHRLWYFLIFLACGFTAVAQDSTIQIVFTSDIHYGITRVAFDGASKVPSHVVNVRMIAAMNTLPGLRLPADQGVRAGEVVGPIDYLMITGDIANREEPPAQSAAASWNQFNQDYDQGLTLKDHRGRPLEYLLVPGNHDLSDAIGFYRKMTPRTDPTSMVGIYNRMMHPAVAKTNATWHFPADKINYSREIGGIHFMFITIWPDSANRIWMEKDLSTVDAHVPVVIVAHDPPDGDAAHFRNPNGAHDINRHDRFEGLLEETSKDVQEPMGKEDGKPTNDAFEQRGFVAFLKAHPNIKAYFHGHNNWNQFYTYSGPDHDVHLRTFRADSPMKGKFSSKDETKLSFQLITIDPRSKTLTVRECLWNTDPQHPGKAPVWGESFTMGL</sequence>
<dbReference type="InterPro" id="IPR004843">
    <property type="entry name" value="Calcineurin-like_PHP"/>
</dbReference>
<organism evidence="3 4">
    <name type="scientific">Puia dinghuensis</name>
    <dbReference type="NCBI Taxonomy" id="1792502"/>
    <lineage>
        <taxon>Bacteria</taxon>
        <taxon>Pseudomonadati</taxon>
        <taxon>Bacteroidota</taxon>
        <taxon>Chitinophagia</taxon>
        <taxon>Chitinophagales</taxon>
        <taxon>Chitinophagaceae</taxon>
        <taxon>Puia</taxon>
    </lineage>
</organism>
<name>A0A8J2XUF1_9BACT</name>
<dbReference type="Gene3D" id="3.60.21.10">
    <property type="match status" value="1"/>
</dbReference>
<feature type="domain" description="Calcineurin-like phosphoesterase" evidence="2">
    <location>
        <begin position="29"/>
        <end position="247"/>
    </location>
</feature>
<dbReference type="RefSeq" id="WP_188938139.1">
    <property type="nucleotide sequence ID" value="NZ_BMJC01000009.1"/>
</dbReference>
<dbReference type="InterPro" id="IPR029052">
    <property type="entry name" value="Metallo-depent_PP-like"/>
</dbReference>
<keyword evidence="1" id="KW-0732">Signal</keyword>
<dbReference type="GO" id="GO:0016787">
    <property type="term" value="F:hydrolase activity"/>
    <property type="evidence" value="ECO:0007669"/>
    <property type="project" value="InterPro"/>
</dbReference>
<accession>A0A8J2XUF1</accession>
<dbReference type="SUPFAM" id="SSF56300">
    <property type="entry name" value="Metallo-dependent phosphatases"/>
    <property type="match status" value="1"/>
</dbReference>
<reference evidence="3" key="2">
    <citation type="submission" date="2020-09" db="EMBL/GenBank/DDBJ databases">
        <authorList>
            <person name="Sun Q."/>
            <person name="Zhou Y."/>
        </authorList>
    </citation>
    <scope>NUCLEOTIDE SEQUENCE</scope>
    <source>
        <strain evidence="3">CGMCC 1.15448</strain>
    </source>
</reference>
<evidence type="ECO:0000313" key="3">
    <source>
        <dbReference type="EMBL" id="GGB25399.1"/>
    </source>
</evidence>
<comment type="caution">
    <text evidence="3">The sequence shown here is derived from an EMBL/GenBank/DDBJ whole genome shotgun (WGS) entry which is preliminary data.</text>
</comment>
<dbReference type="Pfam" id="PF00149">
    <property type="entry name" value="Metallophos"/>
    <property type="match status" value="1"/>
</dbReference>
<evidence type="ECO:0000256" key="1">
    <source>
        <dbReference type="SAM" id="SignalP"/>
    </source>
</evidence>
<proteinExistence type="predicted"/>
<evidence type="ECO:0000259" key="2">
    <source>
        <dbReference type="Pfam" id="PF00149"/>
    </source>
</evidence>